<proteinExistence type="predicted"/>
<comment type="caution">
    <text evidence="2">The sequence shown here is derived from an EMBL/GenBank/DDBJ whole genome shotgun (WGS) entry which is preliminary data.</text>
</comment>
<feature type="region of interest" description="Disordered" evidence="1">
    <location>
        <begin position="55"/>
        <end position="79"/>
    </location>
</feature>
<feature type="compositionally biased region" description="Polar residues" evidence="1">
    <location>
        <begin position="161"/>
        <end position="170"/>
    </location>
</feature>
<sequence>MHYQRLAGDSGREAREAEERAAGAMGGWATVGAGRREKGWKDAIVTMVEEEREMTTQRKLAKSSPKVDRGSYDVVGSSPRTHQKFVGRFVGSSPTGYRELAGSSPEECWKFIGSSLKEIESSPRVHRKDAGNSPRDNQTTKTVCIDGNDPDHHSSHPLACPTNSSTTSFVVGTGPATGTFDTLDAPSSISSESLAPRTTHPRGASAE</sequence>
<feature type="compositionally biased region" description="Basic and acidic residues" evidence="1">
    <location>
        <begin position="10"/>
        <end position="21"/>
    </location>
</feature>
<feature type="region of interest" description="Disordered" evidence="1">
    <location>
        <begin position="119"/>
        <end position="207"/>
    </location>
</feature>
<dbReference type="EMBL" id="AMZH03002429">
    <property type="protein sequence ID" value="RRT75601.1"/>
    <property type="molecule type" value="Genomic_DNA"/>
</dbReference>
<evidence type="ECO:0000313" key="2">
    <source>
        <dbReference type="EMBL" id="RRT75601.1"/>
    </source>
</evidence>
<protein>
    <submittedName>
        <fullName evidence="2">Uncharacterized protein</fullName>
    </submittedName>
</protein>
<dbReference type="Proteomes" id="UP000287651">
    <property type="component" value="Unassembled WGS sequence"/>
</dbReference>
<evidence type="ECO:0000256" key="1">
    <source>
        <dbReference type="SAM" id="MobiDB-lite"/>
    </source>
</evidence>
<evidence type="ECO:0000313" key="3">
    <source>
        <dbReference type="Proteomes" id="UP000287651"/>
    </source>
</evidence>
<name>A0A427AHF0_ENSVE</name>
<feature type="region of interest" description="Disordered" evidence="1">
    <location>
        <begin position="1"/>
        <end position="32"/>
    </location>
</feature>
<accession>A0A427AHF0</accession>
<reference evidence="2 3" key="1">
    <citation type="journal article" date="2014" name="Agronomy (Basel)">
        <title>A Draft Genome Sequence for Ensete ventricosum, the Drought-Tolerant Tree Against Hunger.</title>
        <authorList>
            <person name="Harrison J."/>
            <person name="Moore K.A."/>
            <person name="Paszkiewicz K."/>
            <person name="Jones T."/>
            <person name="Grant M."/>
            <person name="Ambacheew D."/>
            <person name="Muzemil S."/>
            <person name="Studholme D.J."/>
        </authorList>
    </citation>
    <scope>NUCLEOTIDE SEQUENCE [LARGE SCALE GENOMIC DNA]</scope>
</reference>
<organism evidence="2 3">
    <name type="scientific">Ensete ventricosum</name>
    <name type="common">Abyssinian banana</name>
    <name type="synonym">Musa ensete</name>
    <dbReference type="NCBI Taxonomy" id="4639"/>
    <lineage>
        <taxon>Eukaryota</taxon>
        <taxon>Viridiplantae</taxon>
        <taxon>Streptophyta</taxon>
        <taxon>Embryophyta</taxon>
        <taxon>Tracheophyta</taxon>
        <taxon>Spermatophyta</taxon>
        <taxon>Magnoliopsida</taxon>
        <taxon>Liliopsida</taxon>
        <taxon>Zingiberales</taxon>
        <taxon>Musaceae</taxon>
        <taxon>Ensete</taxon>
    </lineage>
</organism>
<dbReference type="AlphaFoldDB" id="A0A427AHF0"/>
<gene>
    <name evidence="2" type="ORF">B296_00009936</name>
</gene>